<evidence type="ECO:0008006" key="4">
    <source>
        <dbReference type="Google" id="ProtNLM"/>
    </source>
</evidence>
<evidence type="ECO:0000256" key="1">
    <source>
        <dbReference type="SAM" id="MobiDB-lite"/>
    </source>
</evidence>
<keyword evidence="3" id="KW-1185">Reference proteome</keyword>
<reference evidence="2 3" key="1">
    <citation type="submission" date="2022-11" db="EMBL/GenBank/DDBJ databases">
        <title>Whole genome sequence of Eschrichtius robustus ER-17-0199.</title>
        <authorList>
            <person name="Bruniche-Olsen A."/>
            <person name="Black A.N."/>
            <person name="Fields C.J."/>
            <person name="Walden K."/>
            <person name="Dewoody J.A."/>
        </authorList>
    </citation>
    <scope>NUCLEOTIDE SEQUENCE [LARGE SCALE GENOMIC DNA]</scope>
    <source>
        <strain evidence="2">ER-17-0199</strain>
        <tissue evidence="2">Blubber</tissue>
    </source>
</reference>
<dbReference type="EMBL" id="JAIQCJ010002090">
    <property type="protein sequence ID" value="KAJ8782783.1"/>
    <property type="molecule type" value="Genomic_DNA"/>
</dbReference>
<dbReference type="AlphaFoldDB" id="A0AB34GU05"/>
<feature type="region of interest" description="Disordered" evidence="1">
    <location>
        <begin position="45"/>
        <end position="67"/>
    </location>
</feature>
<protein>
    <recommendedName>
        <fullName evidence="4">Hepatocyte growth factor-regulated tyrosine kinase substrate</fullName>
    </recommendedName>
</protein>
<name>A0AB34GU05_ESCRO</name>
<gene>
    <name evidence="2" type="ORF">J1605_009865</name>
</gene>
<evidence type="ECO:0000313" key="2">
    <source>
        <dbReference type="EMBL" id="KAJ8782783.1"/>
    </source>
</evidence>
<accession>A0AB34GU05</accession>
<sequence length="67" mass="6812">MGTSVPGGTYPSQPSVYSPPPAAAAAPDVAMYQNAGSSLSQVPNYTLTSALPQPPPPQQPYSPKALL</sequence>
<proteinExistence type="predicted"/>
<organism evidence="2 3">
    <name type="scientific">Eschrichtius robustus</name>
    <name type="common">California gray whale</name>
    <name type="synonym">Eschrichtius gibbosus</name>
    <dbReference type="NCBI Taxonomy" id="9764"/>
    <lineage>
        <taxon>Eukaryota</taxon>
        <taxon>Metazoa</taxon>
        <taxon>Chordata</taxon>
        <taxon>Craniata</taxon>
        <taxon>Vertebrata</taxon>
        <taxon>Euteleostomi</taxon>
        <taxon>Mammalia</taxon>
        <taxon>Eutheria</taxon>
        <taxon>Laurasiatheria</taxon>
        <taxon>Artiodactyla</taxon>
        <taxon>Whippomorpha</taxon>
        <taxon>Cetacea</taxon>
        <taxon>Mysticeti</taxon>
        <taxon>Eschrichtiidae</taxon>
        <taxon>Eschrichtius</taxon>
    </lineage>
</organism>
<evidence type="ECO:0000313" key="3">
    <source>
        <dbReference type="Proteomes" id="UP001159641"/>
    </source>
</evidence>
<comment type="caution">
    <text evidence="2">The sequence shown here is derived from an EMBL/GenBank/DDBJ whole genome shotgun (WGS) entry which is preliminary data.</text>
</comment>
<dbReference type="Proteomes" id="UP001159641">
    <property type="component" value="Unassembled WGS sequence"/>
</dbReference>
<feature type="region of interest" description="Disordered" evidence="1">
    <location>
        <begin position="1"/>
        <end position="23"/>
    </location>
</feature>